<dbReference type="GO" id="GO:0005829">
    <property type="term" value="C:cytosol"/>
    <property type="evidence" value="ECO:0007669"/>
    <property type="project" value="TreeGrafter"/>
</dbReference>
<dbReference type="Proteomes" id="UP000616769">
    <property type="component" value="Unassembled WGS sequence"/>
</dbReference>
<dbReference type="OrthoDB" id="431409at2759"/>
<organism evidence="7 10">
    <name type="scientific">Sarcoptes scabiei</name>
    <name type="common">Itch mite</name>
    <name type="synonym">Acarus scabiei</name>
    <dbReference type="NCBI Taxonomy" id="52283"/>
    <lineage>
        <taxon>Eukaryota</taxon>
        <taxon>Metazoa</taxon>
        <taxon>Ecdysozoa</taxon>
        <taxon>Arthropoda</taxon>
        <taxon>Chelicerata</taxon>
        <taxon>Arachnida</taxon>
        <taxon>Acari</taxon>
        <taxon>Acariformes</taxon>
        <taxon>Sarcoptiformes</taxon>
        <taxon>Astigmata</taxon>
        <taxon>Psoroptidia</taxon>
        <taxon>Sarcoptoidea</taxon>
        <taxon>Sarcoptidae</taxon>
        <taxon>Sarcoptinae</taxon>
        <taxon>Sarcoptes</taxon>
    </lineage>
</organism>
<dbReference type="Gene3D" id="3.40.50.1580">
    <property type="entry name" value="Nucleoside phosphorylase domain"/>
    <property type="match status" value="1"/>
</dbReference>
<dbReference type="GO" id="GO:0019509">
    <property type="term" value="P:L-methionine salvage from methylthioadenosine"/>
    <property type="evidence" value="ECO:0007669"/>
    <property type="project" value="UniProtKB-UniRule"/>
</dbReference>
<reference evidence="8" key="4">
    <citation type="submission" date="2022-06" db="UniProtKB">
        <authorList>
            <consortium name="EnsemblMetazoa"/>
        </authorList>
    </citation>
    <scope>IDENTIFICATION</scope>
</reference>
<comment type="function">
    <text evidence="4">Catalyzes the reversible phosphorylation of S-methyl-5'-thioadenosine (MTA) to adenine and 5-methylthioribose-1-phosphate. Involved in the breakdown of MTA, a major by-product of polyamine biosynthesis. Responsible for the first step in the methionine salvage pathway after MTA has been generated from S-adenosylmethionine. Has broad substrate specificity with 6-aminopurine nucleosides as preferred substrates.</text>
</comment>
<dbReference type="InterPro" id="IPR018099">
    <property type="entry name" value="Purine_phosphorylase-2_CS"/>
</dbReference>
<evidence type="ECO:0000313" key="7">
    <source>
        <dbReference type="EMBL" id="KPM06083.1"/>
    </source>
</evidence>
<accession>A0A132A539</accession>
<feature type="binding site" evidence="4">
    <location>
        <position position="186"/>
    </location>
    <ligand>
        <name>substrate</name>
    </ligand>
</feature>
<dbReference type="EC" id="2.4.2.28" evidence="4"/>
<evidence type="ECO:0000259" key="5">
    <source>
        <dbReference type="Pfam" id="PF01048"/>
    </source>
</evidence>
<comment type="pathway">
    <text evidence="4">Amino-acid biosynthesis; L-methionine biosynthesis via salvage pathway; S-methyl-5-thio-alpha-D-ribose 1-phosphate from S-methyl-5'-thioadenosine (phosphorylase route): step 1/1.</text>
</comment>
<evidence type="ECO:0000256" key="1">
    <source>
        <dbReference type="ARBA" id="ARBA00022676"/>
    </source>
</evidence>
<dbReference type="CDD" id="cd09010">
    <property type="entry name" value="MTAP_SsMTAPII_like_MTIP"/>
    <property type="match status" value="1"/>
</dbReference>
<dbReference type="GO" id="GO:0005634">
    <property type="term" value="C:nucleus"/>
    <property type="evidence" value="ECO:0007669"/>
    <property type="project" value="UniProtKB-SubCell"/>
</dbReference>
<dbReference type="InterPro" id="IPR035994">
    <property type="entry name" value="Nucleoside_phosphorylase_sf"/>
</dbReference>
<comment type="subunit">
    <text evidence="4">Homotrimer.</text>
</comment>
<feature type="binding site" evidence="4">
    <location>
        <begin position="90"/>
        <end position="91"/>
    </location>
    <ligand>
        <name>phosphate</name>
        <dbReference type="ChEBI" id="CHEBI:43474"/>
    </ligand>
</feature>
<dbReference type="Proteomes" id="UP000070412">
    <property type="component" value="Unassembled WGS sequence"/>
</dbReference>
<keyword evidence="9" id="KW-1185">Reference proteome</keyword>
<dbReference type="PROSITE" id="PS01240">
    <property type="entry name" value="PNP_MTAP_2"/>
    <property type="match status" value="1"/>
</dbReference>
<feature type="binding site" evidence="4">
    <location>
        <begin position="57"/>
        <end position="58"/>
    </location>
    <ligand>
        <name>phosphate</name>
        <dbReference type="ChEBI" id="CHEBI:43474"/>
    </ligand>
</feature>
<keyword evidence="1 4" id="KW-0328">Glycosyltransferase</keyword>
<keyword evidence="4" id="KW-0539">Nucleus</keyword>
<evidence type="ECO:0000256" key="3">
    <source>
        <dbReference type="ARBA" id="ARBA00022726"/>
    </source>
</evidence>
<dbReference type="HAMAP" id="MF_01963">
    <property type="entry name" value="MTAP"/>
    <property type="match status" value="1"/>
</dbReference>
<feature type="site" description="Important for substrate specificity" evidence="4">
    <location>
        <position position="223"/>
    </location>
</feature>
<keyword evidence="4" id="KW-0963">Cytoplasm</keyword>
<dbReference type="UniPathway" id="UPA00904">
    <property type="reaction ID" value="UER00873"/>
</dbReference>
<dbReference type="EMBL" id="WVUK01000054">
    <property type="protein sequence ID" value="KAF7494010.1"/>
    <property type="molecule type" value="Genomic_DNA"/>
</dbReference>
<evidence type="ECO:0000313" key="6">
    <source>
        <dbReference type="EMBL" id="KAF7494010.1"/>
    </source>
</evidence>
<dbReference type="PANTHER" id="PTHR42679">
    <property type="entry name" value="S-METHYL-5'-THIOADENOSINE PHOSPHORYLASE"/>
    <property type="match status" value="1"/>
</dbReference>
<keyword evidence="2 4" id="KW-0808">Transferase</keyword>
<evidence type="ECO:0000313" key="9">
    <source>
        <dbReference type="Proteomes" id="UP000070412"/>
    </source>
</evidence>
<feature type="site" description="Important for substrate specificity" evidence="4">
    <location>
        <position position="168"/>
    </location>
</feature>
<keyword evidence="3 4" id="KW-0660">Purine salvage</keyword>
<dbReference type="PANTHER" id="PTHR42679:SF2">
    <property type="entry name" value="S-METHYL-5'-THIOADENOSINE PHOSPHORYLASE"/>
    <property type="match status" value="1"/>
</dbReference>
<dbReference type="GO" id="GO:0006166">
    <property type="term" value="P:purine ribonucleoside salvage"/>
    <property type="evidence" value="ECO:0007669"/>
    <property type="project" value="UniProtKB-KW"/>
</dbReference>
<dbReference type="VEuPathDB" id="VectorBase:SSCA004082"/>
<evidence type="ECO:0000256" key="2">
    <source>
        <dbReference type="ARBA" id="ARBA00022679"/>
    </source>
</evidence>
<evidence type="ECO:0000313" key="8">
    <source>
        <dbReference type="EnsemblMetazoa" id="KAF7494010.1"/>
    </source>
</evidence>
<feature type="binding site" evidence="4">
    <location>
        <begin position="210"/>
        <end position="212"/>
    </location>
    <ligand>
        <name>substrate</name>
    </ligand>
</feature>
<feature type="binding site" evidence="4">
    <location>
        <position position="187"/>
    </location>
    <ligand>
        <name>phosphate</name>
        <dbReference type="ChEBI" id="CHEBI:43474"/>
    </ligand>
</feature>
<feature type="domain" description="Nucleoside phosphorylase" evidence="5">
    <location>
        <begin position="5"/>
        <end position="245"/>
    </location>
</feature>
<reference evidence="7 10" key="1">
    <citation type="journal article" date="2015" name="Parasit. Vectors">
        <title>Draft genome of the scabies mite.</title>
        <authorList>
            <person name="Rider S.D.Jr."/>
            <person name="Morgan M.S."/>
            <person name="Arlian L.G."/>
        </authorList>
    </citation>
    <scope>NUCLEOTIDE SEQUENCE [LARGE SCALE GENOMIC DNA]</scope>
    <source>
        <strain evidence="7">Arlian Lab</strain>
    </source>
</reference>
<dbReference type="InterPro" id="IPR010044">
    <property type="entry name" value="MTAP"/>
</dbReference>
<evidence type="ECO:0000256" key="4">
    <source>
        <dbReference type="HAMAP-Rule" id="MF_03155"/>
    </source>
</evidence>
<reference evidence="9" key="2">
    <citation type="journal article" date="2020" name="PLoS Negl. Trop. Dis.">
        <title>High-quality nuclear genome for Sarcoptes scabiei-A critical resource for a neglected parasite.</title>
        <authorList>
            <person name="Korhonen P.K."/>
            <person name="Gasser R.B."/>
            <person name="Ma G."/>
            <person name="Wang T."/>
            <person name="Stroehlein A.J."/>
            <person name="Young N.D."/>
            <person name="Ang C.S."/>
            <person name="Fernando D.D."/>
            <person name="Lu H.C."/>
            <person name="Taylor S."/>
            <person name="Reynolds S.L."/>
            <person name="Mofiz E."/>
            <person name="Najaraj S.H."/>
            <person name="Gowda H."/>
            <person name="Madugundu A."/>
            <person name="Renuse S."/>
            <person name="Holt D."/>
            <person name="Pandey A."/>
            <person name="Papenfuss A.T."/>
            <person name="Fischer K."/>
        </authorList>
    </citation>
    <scope>NUCLEOTIDE SEQUENCE [LARGE SCALE GENOMIC DNA]</scope>
</reference>
<gene>
    <name evidence="7" type="ORF">QR98_0045560</name>
    <name evidence="6" type="ORF">SSS_3641</name>
</gene>
<feature type="binding site" evidence="4">
    <location>
        <position position="12"/>
    </location>
    <ligand>
        <name>phosphate</name>
        <dbReference type="ChEBI" id="CHEBI:43474"/>
    </ligand>
</feature>
<dbReference type="EnsemblMetazoa" id="SSS_3641s_mrna">
    <property type="protein sequence ID" value="KAF7494010.1"/>
    <property type="gene ID" value="SSS_3641"/>
</dbReference>
<sequence length="271" mass="29786">MNRLKIGIIGGTGLDQDSAILNGSSLIEVKETPYGPASDASIVHGKIDDVDVYIIGRHGRHHQISPTNVNYRANLWTLKEIGCTHVLTTSACGSLKESIAPGHLGILDQYIDRTSIRSGRSFYRVAHIPQARPFDLELQEIFMECAAEAGYQCHKSLTAVCIEGPRFSTLAESNLYRNWGADLVNMTIVPEAQLASELGLIYGTLALITDYDCWHSDEFSASVELVTKVLSELSTRAKDVLVRSISKIKQIDWTAKINQKAAIARSAIMVK</sequence>
<proteinExistence type="inferred from homology"/>
<protein>
    <recommendedName>
        <fullName evidence="4">S-methyl-5'-thioadenosine phosphorylase</fullName>
        <ecNumber evidence="4">2.4.2.28</ecNumber>
    </recommendedName>
    <alternativeName>
        <fullName evidence="4">5'-methylthioadenosine phosphorylase</fullName>
        <shortName evidence="4">MTA phosphorylase</shortName>
        <shortName evidence="4">MTAP</shortName>
        <shortName evidence="4">MTAPase</shortName>
    </alternativeName>
</protein>
<dbReference type="EMBL" id="JXLN01010653">
    <property type="protein sequence ID" value="KPM06083.1"/>
    <property type="molecule type" value="Genomic_DNA"/>
</dbReference>
<comment type="catalytic activity">
    <reaction evidence="4">
        <text>S-methyl-5'-thioadenosine + phosphate = 5-(methylsulfanyl)-alpha-D-ribose 1-phosphate + adenine</text>
        <dbReference type="Rhea" id="RHEA:11852"/>
        <dbReference type="ChEBI" id="CHEBI:16708"/>
        <dbReference type="ChEBI" id="CHEBI:17509"/>
        <dbReference type="ChEBI" id="CHEBI:43474"/>
        <dbReference type="ChEBI" id="CHEBI:58533"/>
        <dbReference type="EC" id="2.4.2.28"/>
    </reaction>
</comment>
<name>A0A132A539_SARSC</name>
<comment type="similarity">
    <text evidence="4">Belongs to the PNP/MTAP phosphorylase family. MTAP subfamily.</text>
</comment>
<comment type="subcellular location">
    <subcellularLocation>
        <location evidence="4">Cytoplasm</location>
    </subcellularLocation>
    <subcellularLocation>
        <location evidence="4">Nucleus</location>
    </subcellularLocation>
</comment>
<reference evidence="6" key="3">
    <citation type="submission" date="2020-01" db="EMBL/GenBank/DDBJ databases">
        <authorList>
            <person name="Korhonen P.K.K."/>
            <person name="Guangxu M.G."/>
            <person name="Wang T.W."/>
            <person name="Stroehlein A.J.S."/>
            <person name="Young N.D."/>
            <person name="Ang C.-S.A."/>
            <person name="Fernando D.W.F."/>
            <person name="Lu H.L."/>
            <person name="Taylor S.T."/>
            <person name="Ehtesham M.E.M."/>
            <person name="Najaraj S.H.N."/>
            <person name="Harsha G.H.G."/>
            <person name="Madugundu A.M."/>
            <person name="Renuse S.R."/>
            <person name="Holt D.H."/>
            <person name="Pandey A.P."/>
            <person name="Papenfuss A.P."/>
            <person name="Gasser R.B.G."/>
            <person name="Fischer K.F."/>
        </authorList>
    </citation>
    <scope>NUCLEOTIDE SEQUENCE</scope>
    <source>
        <strain evidence="6">SSS_KF_BRIS2020</strain>
    </source>
</reference>
<dbReference type="SUPFAM" id="SSF53167">
    <property type="entry name" value="Purine and uridine phosphorylases"/>
    <property type="match status" value="1"/>
</dbReference>
<dbReference type="AlphaFoldDB" id="A0A132A539"/>
<evidence type="ECO:0000313" key="10">
    <source>
        <dbReference type="Proteomes" id="UP000616769"/>
    </source>
</evidence>
<dbReference type="GO" id="GO:0017061">
    <property type="term" value="F:S-methyl-5-thioadenosine phosphorylase activity"/>
    <property type="evidence" value="ECO:0007669"/>
    <property type="project" value="UniProtKB-UniRule"/>
</dbReference>
<dbReference type="InterPro" id="IPR000845">
    <property type="entry name" value="Nucleoside_phosphorylase_d"/>
</dbReference>
<dbReference type="Pfam" id="PF01048">
    <property type="entry name" value="PNP_UDP_1"/>
    <property type="match status" value="1"/>
</dbReference>